<evidence type="ECO:0000313" key="2">
    <source>
        <dbReference type="EMBL" id="KAB7507950.1"/>
    </source>
</evidence>
<dbReference type="AlphaFoldDB" id="A0A5N5TP48"/>
<sequence>MKNNESVMYSTEVSSIELNYKDDNSSCNKQFSPNIPKISDIITNEEEEDCSSPKLSSQESMDKKFTNLERDLQQLLENIDEMFKSLAIEDSAIDPSIVSGVSEIIDSFICSSDTLSEVND</sequence>
<protein>
    <submittedName>
        <fullName evidence="2">Uncharacterized protein</fullName>
    </submittedName>
</protein>
<accession>A0A5N5TP48</accession>
<gene>
    <name evidence="2" type="ORF">Anas_10233</name>
</gene>
<feature type="coiled-coil region" evidence="1">
    <location>
        <begin position="58"/>
        <end position="85"/>
    </location>
</feature>
<comment type="caution">
    <text evidence="2">The sequence shown here is derived from an EMBL/GenBank/DDBJ whole genome shotgun (WGS) entry which is preliminary data.</text>
</comment>
<dbReference type="Proteomes" id="UP000326759">
    <property type="component" value="Unassembled WGS sequence"/>
</dbReference>
<keyword evidence="3" id="KW-1185">Reference proteome</keyword>
<evidence type="ECO:0000256" key="1">
    <source>
        <dbReference type="SAM" id="Coils"/>
    </source>
</evidence>
<proteinExistence type="predicted"/>
<name>A0A5N5TP48_9CRUS</name>
<reference evidence="2 3" key="1">
    <citation type="journal article" date="2019" name="PLoS Biol.">
        <title>Sex chromosomes control vertical transmission of feminizing Wolbachia symbionts in an isopod.</title>
        <authorList>
            <person name="Becking T."/>
            <person name="Chebbi M.A."/>
            <person name="Giraud I."/>
            <person name="Moumen B."/>
            <person name="Laverre T."/>
            <person name="Caubet Y."/>
            <person name="Peccoud J."/>
            <person name="Gilbert C."/>
            <person name="Cordaux R."/>
        </authorList>
    </citation>
    <scope>NUCLEOTIDE SEQUENCE [LARGE SCALE GENOMIC DNA]</scope>
    <source>
        <strain evidence="2">ANa2</strain>
        <tissue evidence="2">Whole body excluding digestive tract and cuticle</tissue>
    </source>
</reference>
<keyword evidence="1" id="KW-0175">Coiled coil</keyword>
<dbReference type="EMBL" id="SEYY01000132">
    <property type="protein sequence ID" value="KAB7507950.1"/>
    <property type="molecule type" value="Genomic_DNA"/>
</dbReference>
<organism evidence="2 3">
    <name type="scientific">Armadillidium nasatum</name>
    <dbReference type="NCBI Taxonomy" id="96803"/>
    <lineage>
        <taxon>Eukaryota</taxon>
        <taxon>Metazoa</taxon>
        <taxon>Ecdysozoa</taxon>
        <taxon>Arthropoda</taxon>
        <taxon>Crustacea</taxon>
        <taxon>Multicrustacea</taxon>
        <taxon>Malacostraca</taxon>
        <taxon>Eumalacostraca</taxon>
        <taxon>Peracarida</taxon>
        <taxon>Isopoda</taxon>
        <taxon>Oniscidea</taxon>
        <taxon>Crinocheta</taxon>
        <taxon>Armadillidiidae</taxon>
        <taxon>Armadillidium</taxon>
    </lineage>
</organism>
<evidence type="ECO:0000313" key="3">
    <source>
        <dbReference type="Proteomes" id="UP000326759"/>
    </source>
</evidence>